<name>A0A136JGK6_9PEZI</name>
<dbReference type="GO" id="GO:0003700">
    <property type="term" value="F:DNA-binding transcription factor activity"/>
    <property type="evidence" value="ECO:0007669"/>
    <property type="project" value="InterPro"/>
</dbReference>
<evidence type="ECO:0000256" key="3">
    <source>
        <dbReference type="ARBA" id="ARBA00023125"/>
    </source>
</evidence>
<keyword evidence="2" id="KW-0479">Metal-binding</keyword>
<dbReference type="GO" id="GO:0005634">
    <property type="term" value="C:nucleus"/>
    <property type="evidence" value="ECO:0007669"/>
    <property type="project" value="UniProtKB-SubCell"/>
</dbReference>
<evidence type="ECO:0000313" key="6">
    <source>
        <dbReference type="EMBL" id="KXJ96274.1"/>
    </source>
</evidence>
<dbReference type="CDD" id="cd12148">
    <property type="entry name" value="fungal_TF_MHR"/>
    <property type="match status" value="1"/>
</dbReference>
<reference evidence="7" key="1">
    <citation type="submission" date="2016-02" db="EMBL/GenBank/DDBJ databases">
        <title>Draft genome sequence of Microdochium bolleyi, a fungal endophyte of beachgrass.</title>
        <authorList>
            <consortium name="DOE Joint Genome Institute"/>
            <person name="David A.S."/>
            <person name="May G."/>
            <person name="Haridas S."/>
            <person name="Lim J."/>
            <person name="Wang M."/>
            <person name="Labutti K."/>
            <person name="Lipzen A."/>
            <person name="Barry K."/>
            <person name="Grigoriev I.V."/>
        </authorList>
    </citation>
    <scope>NUCLEOTIDE SEQUENCE [LARGE SCALE GENOMIC DNA]</scope>
    <source>
        <strain evidence="7">J235TASD1</strain>
    </source>
</reference>
<dbReference type="PANTHER" id="PTHR46910">
    <property type="entry name" value="TRANSCRIPTION FACTOR PDR1"/>
    <property type="match status" value="1"/>
</dbReference>
<sequence>MAALLHHKTALPWGSQAGPLFQRAARAMLGEYEDDDVEAPDSSSLQIRMLLSTSLQLTGRNELAWHVVGQASMLAFRLQLQREHVVCQYEPLEGTLLRACFWMLYTSDCTVTCTGKRPGVLHEPLLSDAALDLAAVGTQHVPLLDPENPNHQHDFEMHLLDGFHLLRRLWELAARLMLGIRSHTQLPSDHTTAQSWRTRTSTGQISAMYTEFTASLDHMPPCLHRAWRSANSVPMVSEGVEQHQSSCFVSQRFRIMCMYQYTKLMVLRECARHRQQHPDLIAALGYQNEETYLVAEELNIARDFIHHLQSVPFEFVRGAGEPGVELIRLVGSVLLEISQQALGVGNRQRAQSLCDALLEVLSKLDSAAANNITHPPAGRIASFG</sequence>
<dbReference type="GO" id="GO:0008270">
    <property type="term" value="F:zinc ion binding"/>
    <property type="evidence" value="ECO:0007669"/>
    <property type="project" value="InterPro"/>
</dbReference>
<dbReference type="GO" id="GO:0003677">
    <property type="term" value="F:DNA binding"/>
    <property type="evidence" value="ECO:0007669"/>
    <property type="project" value="UniProtKB-KW"/>
</dbReference>
<evidence type="ECO:0000256" key="2">
    <source>
        <dbReference type="ARBA" id="ARBA00022723"/>
    </source>
</evidence>
<dbReference type="InterPro" id="IPR007219">
    <property type="entry name" value="XnlR_reg_dom"/>
</dbReference>
<dbReference type="OrthoDB" id="4774032at2759"/>
<dbReference type="STRING" id="196109.A0A136JGK6"/>
<keyword evidence="7" id="KW-1185">Reference proteome</keyword>
<dbReference type="GO" id="GO:0006351">
    <property type="term" value="P:DNA-templated transcription"/>
    <property type="evidence" value="ECO:0007669"/>
    <property type="project" value="InterPro"/>
</dbReference>
<dbReference type="Pfam" id="PF04082">
    <property type="entry name" value="Fungal_trans"/>
    <property type="match status" value="1"/>
</dbReference>
<accession>A0A136JGK6</accession>
<keyword evidence="3" id="KW-0238">DNA-binding</keyword>
<dbReference type="InterPro" id="IPR050987">
    <property type="entry name" value="AtrR-like"/>
</dbReference>
<organism evidence="6 7">
    <name type="scientific">Microdochium bolleyi</name>
    <dbReference type="NCBI Taxonomy" id="196109"/>
    <lineage>
        <taxon>Eukaryota</taxon>
        <taxon>Fungi</taxon>
        <taxon>Dikarya</taxon>
        <taxon>Ascomycota</taxon>
        <taxon>Pezizomycotina</taxon>
        <taxon>Sordariomycetes</taxon>
        <taxon>Xylariomycetidae</taxon>
        <taxon>Xylariales</taxon>
        <taxon>Microdochiaceae</taxon>
        <taxon>Microdochium</taxon>
    </lineage>
</organism>
<dbReference type="EMBL" id="KQ964246">
    <property type="protein sequence ID" value="KXJ96274.1"/>
    <property type="molecule type" value="Genomic_DNA"/>
</dbReference>
<protein>
    <recommendedName>
        <fullName evidence="5">Xylanolytic transcriptional activator regulatory domain-containing protein</fullName>
    </recommendedName>
</protein>
<comment type="subcellular location">
    <subcellularLocation>
        <location evidence="1">Nucleus</location>
    </subcellularLocation>
</comment>
<evidence type="ECO:0000259" key="5">
    <source>
        <dbReference type="Pfam" id="PF04082"/>
    </source>
</evidence>
<evidence type="ECO:0000256" key="1">
    <source>
        <dbReference type="ARBA" id="ARBA00004123"/>
    </source>
</evidence>
<gene>
    <name evidence="6" type="ORF">Micbo1qcDRAFT_201586</name>
</gene>
<feature type="domain" description="Xylanolytic transcriptional activator regulatory" evidence="5">
    <location>
        <begin position="28"/>
        <end position="118"/>
    </location>
</feature>
<dbReference type="Proteomes" id="UP000070501">
    <property type="component" value="Unassembled WGS sequence"/>
</dbReference>
<keyword evidence="4" id="KW-0539">Nucleus</keyword>
<dbReference type="PANTHER" id="PTHR46910:SF3">
    <property type="entry name" value="HALOTOLERANCE PROTEIN 9-RELATED"/>
    <property type="match status" value="1"/>
</dbReference>
<dbReference type="InParanoid" id="A0A136JGK6"/>
<evidence type="ECO:0000256" key="4">
    <source>
        <dbReference type="ARBA" id="ARBA00023242"/>
    </source>
</evidence>
<evidence type="ECO:0000313" key="7">
    <source>
        <dbReference type="Proteomes" id="UP000070501"/>
    </source>
</evidence>
<dbReference type="AlphaFoldDB" id="A0A136JGK6"/>
<proteinExistence type="predicted"/>